<protein>
    <submittedName>
        <fullName evidence="2">Uncharacterized protein</fullName>
    </submittedName>
</protein>
<gene>
    <name evidence="2" type="ORF">CG419_07460</name>
</gene>
<dbReference type="AlphaFoldDB" id="A0AAC9UPS0"/>
<proteinExistence type="predicted"/>
<dbReference type="EMBL" id="CP022474">
    <property type="protein sequence ID" value="ASN60492.1"/>
    <property type="molecule type" value="Genomic_DNA"/>
</dbReference>
<keyword evidence="1" id="KW-0812">Transmembrane</keyword>
<name>A0AAC9UPS0_LATCU</name>
<keyword evidence="1" id="KW-0472">Membrane</keyword>
<evidence type="ECO:0000313" key="2">
    <source>
        <dbReference type="EMBL" id="ASN60492.1"/>
    </source>
</evidence>
<accession>A0AAC9UPS0</accession>
<reference evidence="2 3" key="1">
    <citation type="submission" date="2017-07" db="EMBL/GenBank/DDBJ databases">
        <title>Lactobacillus curvatus MRS6 whole genome.</title>
        <authorList>
            <person name="Jans C."/>
            <person name="Lagler S."/>
            <person name="Lacroix C."/>
            <person name="Meile L."/>
            <person name="Stevens M.J.A."/>
        </authorList>
    </citation>
    <scope>NUCLEOTIDE SEQUENCE [LARGE SCALE GENOMIC DNA]</scope>
    <source>
        <strain evidence="2 3">MRS6</strain>
    </source>
</reference>
<sequence>MLFIISELIIIIALLISKPWTLVLYLISIGLIYYGKSDSNYYPAPLLKWVDYCLRGLILVFFMIKLFR</sequence>
<organism evidence="2 3">
    <name type="scientific">Latilactobacillus curvatus</name>
    <name type="common">Lactobacillus curvatus</name>
    <dbReference type="NCBI Taxonomy" id="28038"/>
    <lineage>
        <taxon>Bacteria</taxon>
        <taxon>Bacillati</taxon>
        <taxon>Bacillota</taxon>
        <taxon>Bacilli</taxon>
        <taxon>Lactobacillales</taxon>
        <taxon>Lactobacillaceae</taxon>
        <taxon>Latilactobacillus</taxon>
    </lineage>
</organism>
<dbReference type="Proteomes" id="UP000199749">
    <property type="component" value="Chromosome"/>
</dbReference>
<keyword evidence="1" id="KW-1133">Transmembrane helix</keyword>
<evidence type="ECO:0000256" key="1">
    <source>
        <dbReference type="SAM" id="Phobius"/>
    </source>
</evidence>
<feature type="transmembrane region" description="Helical" evidence="1">
    <location>
        <begin position="7"/>
        <end position="34"/>
    </location>
</feature>
<evidence type="ECO:0000313" key="3">
    <source>
        <dbReference type="Proteomes" id="UP000199749"/>
    </source>
</evidence>